<name>A0A6A6YN86_9PEZI</name>
<keyword evidence="3" id="KW-1185">Reference proteome</keyword>
<dbReference type="RefSeq" id="XP_033577214.1">
    <property type="nucleotide sequence ID" value="XM_033725515.1"/>
</dbReference>
<gene>
    <name evidence="2 4" type="ORF">BDZ99DRAFT_520328</name>
</gene>
<dbReference type="EMBL" id="MU003700">
    <property type="protein sequence ID" value="KAF2810250.1"/>
    <property type="molecule type" value="Genomic_DNA"/>
</dbReference>
<evidence type="ECO:0000313" key="2">
    <source>
        <dbReference type="EMBL" id="KAF2810250.1"/>
    </source>
</evidence>
<feature type="signal peptide" evidence="1">
    <location>
        <begin position="1"/>
        <end position="18"/>
    </location>
</feature>
<sequence length="112" mass="12419">MYFLKYFTVVLLSALAIATPSPVQKGAELPQRVEERAPLNTDITSLLTNIIPDVQALTCKPRSSSIRPAVPYTRPRLTTDSINGIKTLLSNAEALLTEKFVYQQDSSTMLHQ</sequence>
<feature type="chain" id="PRO_5044629212" evidence="1">
    <location>
        <begin position="19"/>
        <end position="112"/>
    </location>
</feature>
<evidence type="ECO:0000313" key="4">
    <source>
        <dbReference type="RefSeq" id="XP_033577214.1"/>
    </source>
</evidence>
<reference evidence="4" key="2">
    <citation type="submission" date="2020-04" db="EMBL/GenBank/DDBJ databases">
        <authorList>
            <consortium name="NCBI Genome Project"/>
        </authorList>
    </citation>
    <scope>NUCLEOTIDE SEQUENCE</scope>
    <source>
        <strain evidence="4">CBS 304.34</strain>
    </source>
</reference>
<dbReference type="GeneID" id="54466408"/>
<reference evidence="2 4" key="1">
    <citation type="journal article" date="2020" name="Stud. Mycol.">
        <title>101 Dothideomycetes genomes: a test case for predicting lifestyles and emergence of pathogens.</title>
        <authorList>
            <person name="Haridas S."/>
            <person name="Albert R."/>
            <person name="Binder M."/>
            <person name="Bloem J."/>
            <person name="Labutti K."/>
            <person name="Salamov A."/>
            <person name="Andreopoulos B."/>
            <person name="Baker S."/>
            <person name="Barry K."/>
            <person name="Bills G."/>
            <person name="Bluhm B."/>
            <person name="Cannon C."/>
            <person name="Castanera R."/>
            <person name="Culley D."/>
            <person name="Daum C."/>
            <person name="Ezra D."/>
            <person name="Gonzalez J."/>
            <person name="Henrissat B."/>
            <person name="Kuo A."/>
            <person name="Liang C."/>
            <person name="Lipzen A."/>
            <person name="Lutzoni F."/>
            <person name="Magnuson J."/>
            <person name="Mondo S."/>
            <person name="Nolan M."/>
            <person name="Ohm R."/>
            <person name="Pangilinan J."/>
            <person name="Park H.-J."/>
            <person name="Ramirez L."/>
            <person name="Alfaro M."/>
            <person name="Sun H."/>
            <person name="Tritt A."/>
            <person name="Yoshinaga Y."/>
            <person name="Zwiers L.-H."/>
            <person name="Turgeon B."/>
            <person name="Goodwin S."/>
            <person name="Spatafora J."/>
            <person name="Crous P."/>
            <person name="Grigoriev I."/>
        </authorList>
    </citation>
    <scope>NUCLEOTIDE SEQUENCE</scope>
    <source>
        <strain evidence="2 4">CBS 304.34</strain>
    </source>
</reference>
<reference evidence="4" key="3">
    <citation type="submission" date="2025-04" db="UniProtKB">
        <authorList>
            <consortium name="RefSeq"/>
        </authorList>
    </citation>
    <scope>IDENTIFICATION</scope>
    <source>
        <strain evidence="4">CBS 304.34</strain>
    </source>
</reference>
<proteinExistence type="predicted"/>
<dbReference type="AlphaFoldDB" id="A0A6A6YN86"/>
<organism evidence="2">
    <name type="scientific">Mytilinidion resinicola</name>
    <dbReference type="NCBI Taxonomy" id="574789"/>
    <lineage>
        <taxon>Eukaryota</taxon>
        <taxon>Fungi</taxon>
        <taxon>Dikarya</taxon>
        <taxon>Ascomycota</taxon>
        <taxon>Pezizomycotina</taxon>
        <taxon>Dothideomycetes</taxon>
        <taxon>Pleosporomycetidae</taxon>
        <taxon>Mytilinidiales</taxon>
        <taxon>Mytilinidiaceae</taxon>
        <taxon>Mytilinidion</taxon>
    </lineage>
</organism>
<dbReference type="OrthoDB" id="3944160at2759"/>
<evidence type="ECO:0000313" key="3">
    <source>
        <dbReference type="Proteomes" id="UP000504636"/>
    </source>
</evidence>
<protein>
    <submittedName>
        <fullName evidence="2 4">Uncharacterized protein</fullName>
    </submittedName>
</protein>
<accession>A0A6A6YN86</accession>
<keyword evidence="1" id="KW-0732">Signal</keyword>
<dbReference type="Proteomes" id="UP000504636">
    <property type="component" value="Unplaced"/>
</dbReference>
<evidence type="ECO:0000256" key="1">
    <source>
        <dbReference type="SAM" id="SignalP"/>
    </source>
</evidence>